<comment type="subcellular location">
    <subcellularLocation>
        <location evidence="1 8">Cell outer membrane</location>
        <topology evidence="1 8">Multi-pass membrane protein</topology>
    </subcellularLocation>
</comment>
<evidence type="ECO:0000256" key="3">
    <source>
        <dbReference type="ARBA" id="ARBA00022452"/>
    </source>
</evidence>
<feature type="domain" description="TonB-dependent receptor plug" evidence="12">
    <location>
        <begin position="55"/>
        <end position="168"/>
    </location>
</feature>
<evidence type="ECO:0000259" key="11">
    <source>
        <dbReference type="Pfam" id="PF00593"/>
    </source>
</evidence>
<dbReference type="InterPro" id="IPR012910">
    <property type="entry name" value="Plug_dom"/>
</dbReference>
<evidence type="ECO:0000256" key="2">
    <source>
        <dbReference type="ARBA" id="ARBA00022448"/>
    </source>
</evidence>
<dbReference type="RefSeq" id="WP_132985527.1">
    <property type="nucleotide sequence ID" value="NZ_BMME01000001.1"/>
</dbReference>
<evidence type="ECO:0000256" key="10">
    <source>
        <dbReference type="SAM" id="SignalP"/>
    </source>
</evidence>
<keyword evidence="7 8" id="KW-0998">Cell outer membrane</keyword>
<protein>
    <submittedName>
        <fullName evidence="13">TonB-dependent receptor</fullName>
    </submittedName>
</protein>
<feature type="chain" id="PRO_5047045163" evidence="10">
    <location>
        <begin position="29"/>
        <end position="964"/>
    </location>
</feature>
<evidence type="ECO:0000313" key="14">
    <source>
        <dbReference type="Proteomes" id="UP000599009"/>
    </source>
</evidence>
<evidence type="ECO:0000313" key="13">
    <source>
        <dbReference type="EMBL" id="GGJ99332.1"/>
    </source>
</evidence>
<evidence type="ECO:0000256" key="4">
    <source>
        <dbReference type="ARBA" id="ARBA00022692"/>
    </source>
</evidence>
<dbReference type="PANTHER" id="PTHR47234">
    <property type="match status" value="1"/>
</dbReference>
<organism evidence="13 14">
    <name type="scientific">Luteimonas terricola</name>
    <dbReference type="NCBI Taxonomy" id="645597"/>
    <lineage>
        <taxon>Bacteria</taxon>
        <taxon>Pseudomonadati</taxon>
        <taxon>Pseudomonadota</taxon>
        <taxon>Gammaproteobacteria</taxon>
        <taxon>Lysobacterales</taxon>
        <taxon>Lysobacteraceae</taxon>
        <taxon>Luteimonas</taxon>
    </lineage>
</organism>
<dbReference type="Gene3D" id="2.40.170.20">
    <property type="entry name" value="TonB-dependent receptor, beta-barrel domain"/>
    <property type="match status" value="1"/>
</dbReference>
<name>A0ABQ2E8G8_9GAMM</name>
<feature type="signal peptide" evidence="10">
    <location>
        <begin position="1"/>
        <end position="28"/>
    </location>
</feature>
<keyword evidence="10" id="KW-0732">Signal</keyword>
<dbReference type="InterPro" id="IPR036942">
    <property type="entry name" value="Beta-barrel_TonB_sf"/>
</dbReference>
<accession>A0ABQ2E8G8</accession>
<evidence type="ECO:0000256" key="8">
    <source>
        <dbReference type="PROSITE-ProRule" id="PRU01360"/>
    </source>
</evidence>
<dbReference type="PANTHER" id="PTHR47234:SF2">
    <property type="entry name" value="TONB-DEPENDENT RECEPTOR"/>
    <property type="match status" value="1"/>
</dbReference>
<dbReference type="Gene3D" id="2.170.130.10">
    <property type="entry name" value="TonB-dependent receptor, plug domain"/>
    <property type="match status" value="1"/>
</dbReference>
<keyword evidence="2 8" id="KW-0813">Transport</keyword>
<evidence type="ECO:0000259" key="12">
    <source>
        <dbReference type="Pfam" id="PF07715"/>
    </source>
</evidence>
<dbReference type="SUPFAM" id="SSF56935">
    <property type="entry name" value="Porins"/>
    <property type="match status" value="1"/>
</dbReference>
<dbReference type="Pfam" id="PF00593">
    <property type="entry name" value="TonB_dep_Rec_b-barrel"/>
    <property type="match status" value="1"/>
</dbReference>
<dbReference type="Pfam" id="PF07715">
    <property type="entry name" value="Plug"/>
    <property type="match status" value="1"/>
</dbReference>
<keyword evidence="4 8" id="KW-0812">Transmembrane</keyword>
<dbReference type="InterPro" id="IPR037066">
    <property type="entry name" value="Plug_dom_sf"/>
</dbReference>
<comment type="caution">
    <text evidence="13">The sequence shown here is derived from an EMBL/GenBank/DDBJ whole genome shotgun (WGS) entry which is preliminary data.</text>
</comment>
<proteinExistence type="inferred from homology"/>
<dbReference type="Proteomes" id="UP000599009">
    <property type="component" value="Unassembled WGS sequence"/>
</dbReference>
<keyword evidence="13" id="KW-0675">Receptor</keyword>
<reference evidence="14" key="1">
    <citation type="journal article" date="2019" name="Int. J. Syst. Evol. Microbiol.">
        <title>The Global Catalogue of Microorganisms (GCM) 10K type strain sequencing project: providing services to taxonomists for standard genome sequencing and annotation.</title>
        <authorList>
            <consortium name="The Broad Institute Genomics Platform"/>
            <consortium name="The Broad Institute Genome Sequencing Center for Infectious Disease"/>
            <person name="Wu L."/>
            <person name="Ma J."/>
        </authorList>
    </citation>
    <scope>NUCLEOTIDE SEQUENCE [LARGE SCALE GENOMIC DNA]</scope>
    <source>
        <strain evidence="14">CGMCC 1.8985</strain>
    </source>
</reference>
<keyword evidence="3 8" id="KW-1134">Transmembrane beta strand</keyword>
<feature type="domain" description="TonB-dependent receptor-like beta-barrel" evidence="11">
    <location>
        <begin position="365"/>
        <end position="928"/>
    </location>
</feature>
<keyword evidence="14" id="KW-1185">Reference proteome</keyword>
<evidence type="ECO:0000256" key="1">
    <source>
        <dbReference type="ARBA" id="ARBA00004571"/>
    </source>
</evidence>
<sequence length="964" mass="105125">MKTSLLRDAIRTSLLAGATLAVSLPALAQDATDAAAATTLDRIEVTGSRIRQVDMETAQPVLTISRQDIEGQGFRTVSDILQNMTAAGSPAISRSESLASGEAVGGQYIDLRNLGANRTLVLVNGKRLGVTTGGLQDVSSIPSVMVDRIEILKDGASSIYGSDAMAGVVNIITRKNFDGAEANAYYGQFGDGDGAKESYDFIMGMSGDRGSITLAAEYHKEDGVWARDRWFSRDSYPGFPEYSLSPVGQWGNYNANSGLIQRNPDGSPVLNADGNTIPLPADWYAPNRDGNALGSDAFHPQTSDDMSNAAQQMHVLTPLERRSLYVNGQYDLTENIRFSTDMGYNNRVSNSQIAGYPVQSTALGAPMSADSYFNPLGDGRAVDWRRRGWENPRTTESELTTWRFTAGLDGAFQVGDRYFDWDAGYLYNKNELTKISNGNFYIPNVRNAVGPSFMDDAGNVVCGVPGAVISGCTPWNPFAGFGTGEVANSLDDEAVRAYLFKQEHAMGETETTSYFANLAGSIMTLPAGDLGFAVGYEYRKEQGGYTPDAISQSGDSTNLAAGPTYGEYDVDEFYLELNVPVLADMAFARELSFNVASRYSDFSTFGDTTNNKFGVKWRPIDDLLVRGTWAEGFRAPTISDLYGGGSQTFTTGFRDPCDSEYGTVGGSQRCLQDVAANYRQQQQGFIPTDGPAAQTPVPFTSGSNPLLSPETSESKTIGLVYSPSWVEGLSLTLDWWNITIENTLVSDSPNQMLSDCYVALIESRCSGFSRDPVSGIVNDLTYGLRNAGYQETEGFDFDMSYRVQTGYGNIGATWQNTYVSKNNLKTTNEATTPESVYVSFGGNFRLRSNLNLNWDNGPFSANWGMRYYSSMKEECYFDSLCNVPGYAAPDTQGQNVPMNETGSNTFHDVQFAVKTPWNATVAVGANNVFNHYAAPAFDQPNSNFAYYGGFDLGRFVFMKYQQRF</sequence>
<gene>
    <name evidence="13" type="primary">btuB</name>
    <name evidence="13" type="ORF">GCM10011394_05590</name>
</gene>
<keyword evidence="6 8" id="KW-0472">Membrane</keyword>
<dbReference type="InterPro" id="IPR000531">
    <property type="entry name" value="Beta-barrel_TonB"/>
</dbReference>
<dbReference type="PROSITE" id="PS52016">
    <property type="entry name" value="TONB_DEPENDENT_REC_3"/>
    <property type="match status" value="1"/>
</dbReference>
<keyword evidence="5 9" id="KW-0798">TonB box</keyword>
<comment type="similarity">
    <text evidence="8 9">Belongs to the TonB-dependent receptor family.</text>
</comment>
<evidence type="ECO:0000256" key="5">
    <source>
        <dbReference type="ARBA" id="ARBA00023077"/>
    </source>
</evidence>
<dbReference type="EMBL" id="BMME01000001">
    <property type="protein sequence ID" value="GGJ99332.1"/>
    <property type="molecule type" value="Genomic_DNA"/>
</dbReference>
<evidence type="ECO:0000256" key="7">
    <source>
        <dbReference type="ARBA" id="ARBA00023237"/>
    </source>
</evidence>
<evidence type="ECO:0000256" key="9">
    <source>
        <dbReference type="RuleBase" id="RU003357"/>
    </source>
</evidence>
<evidence type="ECO:0000256" key="6">
    <source>
        <dbReference type="ARBA" id="ARBA00023136"/>
    </source>
</evidence>
<dbReference type="InterPro" id="IPR039426">
    <property type="entry name" value="TonB-dep_rcpt-like"/>
</dbReference>